<keyword evidence="4" id="KW-1133">Transmembrane helix</keyword>
<proteinExistence type="predicted"/>
<feature type="compositionally biased region" description="Basic and acidic residues" evidence="3">
    <location>
        <begin position="931"/>
        <end position="940"/>
    </location>
</feature>
<name>A0AAD5K0Q5_9FUNG</name>
<organism evidence="5 6">
    <name type="scientific">Phascolomyces articulosus</name>
    <dbReference type="NCBI Taxonomy" id="60185"/>
    <lineage>
        <taxon>Eukaryota</taxon>
        <taxon>Fungi</taxon>
        <taxon>Fungi incertae sedis</taxon>
        <taxon>Mucoromycota</taxon>
        <taxon>Mucoromycotina</taxon>
        <taxon>Mucoromycetes</taxon>
        <taxon>Mucorales</taxon>
        <taxon>Lichtheimiaceae</taxon>
        <taxon>Phascolomyces</taxon>
    </lineage>
</organism>
<feature type="transmembrane region" description="Helical" evidence="4">
    <location>
        <begin position="813"/>
        <end position="833"/>
    </location>
</feature>
<feature type="region of interest" description="Disordered" evidence="3">
    <location>
        <begin position="1030"/>
        <end position="1055"/>
    </location>
</feature>
<evidence type="ECO:0000313" key="6">
    <source>
        <dbReference type="Proteomes" id="UP001209540"/>
    </source>
</evidence>
<evidence type="ECO:0000256" key="4">
    <source>
        <dbReference type="SAM" id="Phobius"/>
    </source>
</evidence>
<evidence type="ECO:0000256" key="3">
    <source>
        <dbReference type="SAM" id="MobiDB-lite"/>
    </source>
</evidence>
<protein>
    <recommendedName>
        <fullName evidence="7">Galactose oxidase</fullName>
    </recommendedName>
</protein>
<evidence type="ECO:0000256" key="2">
    <source>
        <dbReference type="ARBA" id="ARBA00022737"/>
    </source>
</evidence>
<comment type="caution">
    <text evidence="5">The sequence shown here is derived from an EMBL/GenBank/DDBJ whole genome shotgun (WGS) entry which is preliminary data.</text>
</comment>
<dbReference type="PANTHER" id="PTHR46093">
    <property type="entry name" value="ACYL-COA-BINDING DOMAIN-CONTAINING PROTEIN 5"/>
    <property type="match status" value="1"/>
</dbReference>
<keyword evidence="6" id="KW-1185">Reference proteome</keyword>
<evidence type="ECO:0000313" key="5">
    <source>
        <dbReference type="EMBL" id="KAI9250513.1"/>
    </source>
</evidence>
<evidence type="ECO:0008006" key="7">
    <source>
        <dbReference type="Google" id="ProtNLM"/>
    </source>
</evidence>
<accession>A0AAD5K0Q5</accession>
<feature type="transmembrane region" description="Helical" evidence="4">
    <location>
        <begin position="494"/>
        <end position="516"/>
    </location>
</feature>
<dbReference type="AlphaFoldDB" id="A0AAD5K0Q5"/>
<dbReference type="EMBL" id="JAIXMP010000032">
    <property type="protein sequence ID" value="KAI9250513.1"/>
    <property type="molecule type" value="Genomic_DNA"/>
</dbReference>
<sequence>MNIVCLMGLISKVVRHFNIRHRSSALLEPFILILKIKRHGENTQGFLQKKLVLQFCGALQLLYALKNEFSDGVKSEWSNETKDHDGRLTQYLRTIVSAPLLLFTIIILFSIFDVSRGEYPSNSSNPTAKISDTAGFTINGKMYTYGGRNFNSPTSVLYEVNIDMNNGVMTRTVVDSSGMPTYDSQAIILDNDTVAFIGGSLNWARLDPSSMPSLIGYTYSFSQQSWNSLPGLNDSRYSLQTHPEHRQGHTAVKASDGLIYIQGGTQNAPYNSILLDAWSYEASTGDLKKLDDPPFGLFAATATALPDGPIVYLGGYYDTVTLETLPVMFRLDRALIYDINSNSWRTQPLNTTAIKNFTLERENLSAVLGPENRYIYVFGGDTPATENNKMMVYNDLWILDTHTWTWGIPSNVSGTQPITRTGSSAALINNDYIYFCYGRTQNFAIESIDVLKLPDISKGDESVESGPYKWLYNISTGETQEEAERKPSGPSKGVIIGLSVGFGVSGLICIILLFLFRHRVKYVMIISWDAVWDRRIGEPLWAEISRFITGTFLVLLFIAFVVFLVVQVINSPVTSDSRIESAEEKGLDVPDIRFCFDGYSNDSDPYSPHMSCETDIGGDCQRQIMLLDRSKHSPLPVTSTFNRCFLFLSDDLTDNIEPIRLSPTRIPGVNNGTIIGFTPRVDNVTEPVRLFMSFYHPREDPNRHVYINEPNIQLDDEYIENWKYRDSSYVSGESLEPMESANIQYSIEVTKHLTKSWWNFVGFASIYNQTTEVKTTIQKYKWGEPQPGTYGTVGSILLTPSTFDITVNKEQRVYTLVNAFGFVGGIYGLFIAFQSAMFGYRPQSPFGYLHRWSVGPMRRSIYRGLKDGFKDYRSPTPMVNPVHARQYSNYTNNEKVDAEDGIIHLKNIGMGFNAHSSYASDETDAILTLERGSRDDENGEKYVGGDSDDHGRRVESMEDRMQLLEKVFQSYYIDDEVFQKLDKAVKYPDKSNKRRHRAGASRRQHNVVGILGGRRDRAGYKRTQSIDSRYTVEEDEQNRASIKQPPTMVFKGGQR</sequence>
<keyword evidence="2" id="KW-0677">Repeat</keyword>
<reference evidence="5" key="1">
    <citation type="journal article" date="2022" name="IScience">
        <title>Evolution of zygomycete secretomes and the origins of terrestrial fungal ecologies.</title>
        <authorList>
            <person name="Chang Y."/>
            <person name="Wang Y."/>
            <person name="Mondo S."/>
            <person name="Ahrendt S."/>
            <person name="Andreopoulos W."/>
            <person name="Barry K."/>
            <person name="Beard J."/>
            <person name="Benny G.L."/>
            <person name="Blankenship S."/>
            <person name="Bonito G."/>
            <person name="Cuomo C."/>
            <person name="Desiro A."/>
            <person name="Gervers K.A."/>
            <person name="Hundley H."/>
            <person name="Kuo A."/>
            <person name="LaButti K."/>
            <person name="Lang B.F."/>
            <person name="Lipzen A."/>
            <person name="O'Donnell K."/>
            <person name="Pangilinan J."/>
            <person name="Reynolds N."/>
            <person name="Sandor L."/>
            <person name="Smith M.E."/>
            <person name="Tsang A."/>
            <person name="Grigoriev I.V."/>
            <person name="Stajich J.E."/>
            <person name="Spatafora J.W."/>
        </authorList>
    </citation>
    <scope>NUCLEOTIDE SEQUENCE</scope>
    <source>
        <strain evidence="5">RSA 2281</strain>
    </source>
</reference>
<dbReference type="PANTHER" id="PTHR46093:SF18">
    <property type="entry name" value="FIBRONECTIN TYPE-III DOMAIN-CONTAINING PROTEIN"/>
    <property type="match status" value="1"/>
</dbReference>
<dbReference type="Pfam" id="PF24681">
    <property type="entry name" value="Kelch_KLHDC2_KLHL20_DRC7"/>
    <property type="match status" value="1"/>
</dbReference>
<keyword evidence="1" id="KW-0880">Kelch repeat</keyword>
<dbReference type="Proteomes" id="UP001209540">
    <property type="component" value="Unassembled WGS sequence"/>
</dbReference>
<keyword evidence="4" id="KW-0472">Membrane</keyword>
<feature type="region of interest" description="Disordered" evidence="3">
    <location>
        <begin position="931"/>
        <end position="953"/>
    </location>
</feature>
<feature type="transmembrane region" description="Helical" evidence="4">
    <location>
        <begin position="91"/>
        <end position="112"/>
    </location>
</feature>
<evidence type="ECO:0000256" key="1">
    <source>
        <dbReference type="ARBA" id="ARBA00022441"/>
    </source>
</evidence>
<reference evidence="5" key="2">
    <citation type="submission" date="2023-02" db="EMBL/GenBank/DDBJ databases">
        <authorList>
            <consortium name="DOE Joint Genome Institute"/>
            <person name="Mondo S.J."/>
            <person name="Chang Y."/>
            <person name="Wang Y."/>
            <person name="Ahrendt S."/>
            <person name="Andreopoulos W."/>
            <person name="Barry K."/>
            <person name="Beard J."/>
            <person name="Benny G.L."/>
            <person name="Blankenship S."/>
            <person name="Bonito G."/>
            <person name="Cuomo C."/>
            <person name="Desiro A."/>
            <person name="Gervers K.A."/>
            <person name="Hundley H."/>
            <person name="Kuo A."/>
            <person name="LaButti K."/>
            <person name="Lang B.F."/>
            <person name="Lipzen A."/>
            <person name="O'Donnell K."/>
            <person name="Pangilinan J."/>
            <person name="Reynolds N."/>
            <person name="Sandor L."/>
            <person name="Smith M.W."/>
            <person name="Tsang A."/>
            <person name="Grigoriev I.V."/>
            <person name="Stajich J.E."/>
            <person name="Spatafora J.W."/>
        </authorList>
    </citation>
    <scope>NUCLEOTIDE SEQUENCE</scope>
    <source>
        <strain evidence="5">RSA 2281</strain>
    </source>
</reference>
<dbReference type="InterPro" id="IPR015915">
    <property type="entry name" value="Kelch-typ_b-propeller"/>
</dbReference>
<keyword evidence="4" id="KW-0812">Transmembrane</keyword>
<dbReference type="Gene3D" id="2.120.10.80">
    <property type="entry name" value="Kelch-type beta propeller"/>
    <property type="match status" value="3"/>
</dbReference>
<dbReference type="SUPFAM" id="SSF117281">
    <property type="entry name" value="Kelch motif"/>
    <property type="match status" value="1"/>
</dbReference>
<feature type="transmembrane region" description="Helical" evidence="4">
    <location>
        <begin position="544"/>
        <end position="569"/>
    </location>
</feature>
<gene>
    <name evidence="5" type="ORF">BDA99DRAFT_541763</name>
</gene>